<evidence type="ECO:0000313" key="1">
    <source>
        <dbReference type="EMBL" id="MYM69255.1"/>
    </source>
</evidence>
<sequence length="120" mass="13658">MKTTVINNATVEEFLEQGRMIAKLIDQGQPLPKSSTISFEDPEDLLKLLRSDTLALFRAIKERPDSVTTIAARLQRERDAVQRDILELERLGIVKIKRHHTGAEHVQLTAQKFKLDADII</sequence>
<gene>
    <name evidence="1" type="ORF">GTP45_20785</name>
</gene>
<dbReference type="EMBL" id="WWCK01000006">
    <property type="protein sequence ID" value="MYM69255.1"/>
    <property type="molecule type" value="Genomic_DNA"/>
</dbReference>
<keyword evidence="2" id="KW-1185">Reference proteome</keyword>
<evidence type="ECO:0000313" key="2">
    <source>
        <dbReference type="Proteomes" id="UP000450012"/>
    </source>
</evidence>
<dbReference type="Pfam" id="PF25212">
    <property type="entry name" value="HVO_A0114"/>
    <property type="match status" value="1"/>
</dbReference>
<dbReference type="Proteomes" id="UP000450012">
    <property type="component" value="Unassembled WGS sequence"/>
</dbReference>
<dbReference type="InterPro" id="IPR036390">
    <property type="entry name" value="WH_DNA-bd_sf"/>
</dbReference>
<name>A0A7X4GT83_9BURK</name>
<comment type="caution">
    <text evidence="1">The sequence shown here is derived from an EMBL/GenBank/DDBJ whole genome shotgun (WGS) entry which is preliminary data.</text>
</comment>
<dbReference type="RefSeq" id="WP_161015763.1">
    <property type="nucleotide sequence ID" value="NZ_WWCK01000006.1"/>
</dbReference>
<proteinExistence type="predicted"/>
<accession>A0A7X4GT83</accession>
<reference evidence="1 2" key="1">
    <citation type="submission" date="2019-12" db="EMBL/GenBank/DDBJ databases">
        <title>Novel species isolated from a subtropical stream in China.</title>
        <authorList>
            <person name="Lu H."/>
        </authorList>
    </citation>
    <scope>NUCLEOTIDE SEQUENCE [LARGE SCALE GENOMIC DNA]</scope>
    <source>
        <strain evidence="1 2">FT55W</strain>
    </source>
</reference>
<dbReference type="SUPFAM" id="SSF46785">
    <property type="entry name" value="Winged helix' DNA-binding domain"/>
    <property type="match status" value="1"/>
</dbReference>
<dbReference type="Gene3D" id="1.10.10.10">
    <property type="entry name" value="Winged helix-like DNA-binding domain superfamily/Winged helix DNA-binding domain"/>
    <property type="match status" value="1"/>
</dbReference>
<dbReference type="InterPro" id="IPR036388">
    <property type="entry name" value="WH-like_DNA-bd_sf"/>
</dbReference>
<organism evidence="1 2">
    <name type="scientific">Duganella rivi</name>
    <dbReference type="NCBI Taxonomy" id="2666083"/>
    <lineage>
        <taxon>Bacteria</taxon>
        <taxon>Pseudomonadati</taxon>
        <taxon>Pseudomonadota</taxon>
        <taxon>Betaproteobacteria</taxon>
        <taxon>Burkholderiales</taxon>
        <taxon>Oxalobacteraceae</taxon>
        <taxon>Telluria group</taxon>
        <taxon>Duganella</taxon>
    </lineage>
</organism>
<protein>
    <submittedName>
        <fullName evidence="1">Transcriptional regulator</fullName>
    </submittedName>
</protein>
<dbReference type="AlphaFoldDB" id="A0A7X4GT83"/>